<proteinExistence type="predicted"/>
<dbReference type="OrthoDB" id="5232608at2759"/>
<reference evidence="1 2" key="1">
    <citation type="submission" date="2018-05" db="EMBL/GenBank/DDBJ databases">
        <title>Whole genome sequencing for identification of molecular markers to develop diagnostic detection tools for the regulated plant pathogen Lachnellula willkommii.</title>
        <authorList>
            <person name="Giroux E."/>
            <person name="Bilodeau G."/>
        </authorList>
    </citation>
    <scope>NUCLEOTIDE SEQUENCE [LARGE SCALE GENOMIC DNA]</scope>
    <source>
        <strain evidence="1 2">CBS 625.97</strain>
    </source>
</reference>
<accession>A0A7D8V1J9</accession>
<name>A0A7D8V1J9_9HELO</name>
<evidence type="ECO:0000313" key="2">
    <source>
        <dbReference type="Proteomes" id="UP000481288"/>
    </source>
</evidence>
<evidence type="ECO:0000313" key="1">
    <source>
        <dbReference type="EMBL" id="TVY58949.1"/>
    </source>
</evidence>
<organism evidence="1 2">
    <name type="scientific">Lachnellula cervina</name>
    <dbReference type="NCBI Taxonomy" id="1316786"/>
    <lineage>
        <taxon>Eukaryota</taxon>
        <taxon>Fungi</taxon>
        <taxon>Dikarya</taxon>
        <taxon>Ascomycota</taxon>
        <taxon>Pezizomycotina</taxon>
        <taxon>Leotiomycetes</taxon>
        <taxon>Helotiales</taxon>
        <taxon>Lachnaceae</taxon>
        <taxon>Lachnellula</taxon>
    </lineage>
</organism>
<protein>
    <submittedName>
        <fullName evidence="1">Uncharacterized protein</fullName>
    </submittedName>
</protein>
<dbReference type="Proteomes" id="UP000481288">
    <property type="component" value="Unassembled WGS sequence"/>
</dbReference>
<comment type="caution">
    <text evidence="1">The sequence shown here is derived from an EMBL/GenBank/DDBJ whole genome shotgun (WGS) entry which is preliminary data.</text>
</comment>
<dbReference type="EMBL" id="QGMG01000019">
    <property type="protein sequence ID" value="TVY58949.1"/>
    <property type="molecule type" value="Genomic_DNA"/>
</dbReference>
<sequence length="103" mass="10873">MANAYLVTSAVVAVLAMAVGAAYMAGALDLVIERVWMMFFEARAEGEEKKMEVRGMKEGEDFFEGELKGNQQAQDVKEGLGGVGGAKVGGLYGSYGDGDGITR</sequence>
<gene>
    <name evidence="1" type="ORF">LCER1_G001521</name>
</gene>
<dbReference type="AlphaFoldDB" id="A0A7D8V1J9"/>
<keyword evidence="2" id="KW-1185">Reference proteome</keyword>